<dbReference type="Proteomes" id="UP001337655">
    <property type="component" value="Unassembled WGS sequence"/>
</dbReference>
<keyword evidence="7" id="KW-1133">Transmembrane helix</keyword>
<comment type="subcellular location">
    <subcellularLocation>
        <location evidence="1">Secreted</location>
    </subcellularLocation>
</comment>
<evidence type="ECO:0000256" key="5">
    <source>
        <dbReference type="ARBA" id="ARBA00023180"/>
    </source>
</evidence>
<keyword evidence="9" id="KW-1185">Reference proteome</keyword>
<evidence type="ECO:0000256" key="1">
    <source>
        <dbReference type="ARBA" id="ARBA00004613"/>
    </source>
</evidence>
<dbReference type="GeneID" id="89930357"/>
<accession>A0AAV9P282</accession>
<protein>
    <submittedName>
        <fullName evidence="8">Uncharacterized protein</fullName>
    </submittedName>
</protein>
<dbReference type="InterPro" id="IPR004911">
    <property type="entry name" value="Interferon-induced_GILT"/>
</dbReference>
<name>A0AAV9P282_9PEZI</name>
<dbReference type="EMBL" id="JAVRRT010000016">
    <property type="protein sequence ID" value="KAK5165496.1"/>
    <property type="molecule type" value="Genomic_DNA"/>
</dbReference>
<keyword evidence="7" id="KW-0472">Membrane</keyword>
<evidence type="ECO:0000256" key="3">
    <source>
        <dbReference type="ARBA" id="ARBA00022525"/>
    </source>
</evidence>
<gene>
    <name evidence="8" type="ORF">LTR77_009025</name>
</gene>
<sequence length="281" mass="31995">MANTTVDMEKQPLLEEQPQEAPEQEPTLQELQQQVREAQRRYFKAWSKSTSGKWNKRIMIGTTFLVTMFMVFCFGVVVTDSLTDDGEVWHYPARVPLEAHIMSKCPDAKDCLHDMILPAMQNISDKVDFKLSYIGTNTADDDGVLCQHGSEECLGNIIELCAAHLYPNPKTYLGFTMCMSRQYDDIPKQTLVEDCALEHSVSMDKLNSCIDRDEGRFATDMLRESFNRTKNADVSKSCTVRLDGEVRCVRDGGEWKMCEGGHSAEDLVADVMKLYQAQWEY</sequence>
<evidence type="ECO:0000256" key="4">
    <source>
        <dbReference type="ARBA" id="ARBA00022729"/>
    </source>
</evidence>
<reference evidence="8 9" key="1">
    <citation type="submission" date="2023-08" db="EMBL/GenBank/DDBJ databases">
        <title>Black Yeasts Isolated from many extreme environments.</title>
        <authorList>
            <person name="Coleine C."/>
            <person name="Stajich J.E."/>
            <person name="Selbmann L."/>
        </authorList>
    </citation>
    <scope>NUCLEOTIDE SEQUENCE [LARGE SCALE GENOMIC DNA]</scope>
    <source>
        <strain evidence="8 9">CCFEE 5935</strain>
    </source>
</reference>
<keyword evidence="3" id="KW-0964">Secreted</keyword>
<feature type="transmembrane region" description="Helical" evidence="7">
    <location>
        <begin position="58"/>
        <end position="78"/>
    </location>
</feature>
<feature type="region of interest" description="Disordered" evidence="6">
    <location>
        <begin position="1"/>
        <end position="27"/>
    </location>
</feature>
<comment type="similarity">
    <text evidence="2">Belongs to the GILT family.</text>
</comment>
<evidence type="ECO:0000313" key="9">
    <source>
        <dbReference type="Proteomes" id="UP001337655"/>
    </source>
</evidence>
<organism evidence="8 9">
    <name type="scientific">Saxophila tyrrhenica</name>
    <dbReference type="NCBI Taxonomy" id="1690608"/>
    <lineage>
        <taxon>Eukaryota</taxon>
        <taxon>Fungi</taxon>
        <taxon>Dikarya</taxon>
        <taxon>Ascomycota</taxon>
        <taxon>Pezizomycotina</taxon>
        <taxon>Dothideomycetes</taxon>
        <taxon>Dothideomycetidae</taxon>
        <taxon>Mycosphaerellales</taxon>
        <taxon>Extremaceae</taxon>
        <taxon>Saxophila</taxon>
    </lineage>
</organism>
<evidence type="ECO:0000256" key="7">
    <source>
        <dbReference type="SAM" id="Phobius"/>
    </source>
</evidence>
<dbReference type="GO" id="GO:0005576">
    <property type="term" value="C:extracellular region"/>
    <property type="evidence" value="ECO:0007669"/>
    <property type="project" value="UniProtKB-SubCell"/>
</dbReference>
<keyword evidence="5" id="KW-0325">Glycoprotein</keyword>
<evidence type="ECO:0000256" key="6">
    <source>
        <dbReference type="SAM" id="MobiDB-lite"/>
    </source>
</evidence>
<feature type="compositionally biased region" description="Low complexity" evidence="6">
    <location>
        <begin position="14"/>
        <end position="27"/>
    </location>
</feature>
<evidence type="ECO:0000313" key="8">
    <source>
        <dbReference type="EMBL" id="KAK5165496.1"/>
    </source>
</evidence>
<dbReference type="AlphaFoldDB" id="A0AAV9P282"/>
<keyword evidence="4" id="KW-0732">Signal</keyword>
<dbReference type="PANTHER" id="PTHR13234:SF8">
    <property type="entry name" value="GAMMA-INTERFERON-INDUCIBLE LYSOSOMAL THIOL REDUCTASE"/>
    <property type="match status" value="1"/>
</dbReference>
<keyword evidence="7" id="KW-0812">Transmembrane</keyword>
<dbReference type="Pfam" id="PF03227">
    <property type="entry name" value="GILT"/>
    <property type="match status" value="1"/>
</dbReference>
<dbReference type="PANTHER" id="PTHR13234">
    <property type="entry name" value="GAMMA-INTERFERON INDUCIBLE LYSOSOMAL THIOL REDUCTASE GILT"/>
    <property type="match status" value="1"/>
</dbReference>
<proteinExistence type="inferred from homology"/>
<dbReference type="RefSeq" id="XP_064655580.1">
    <property type="nucleotide sequence ID" value="XM_064806254.1"/>
</dbReference>
<evidence type="ECO:0000256" key="2">
    <source>
        <dbReference type="ARBA" id="ARBA00005679"/>
    </source>
</evidence>
<dbReference type="GO" id="GO:0016671">
    <property type="term" value="F:oxidoreductase activity, acting on a sulfur group of donors, disulfide as acceptor"/>
    <property type="evidence" value="ECO:0007669"/>
    <property type="project" value="InterPro"/>
</dbReference>
<comment type="caution">
    <text evidence="8">The sequence shown here is derived from an EMBL/GenBank/DDBJ whole genome shotgun (WGS) entry which is preliminary data.</text>
</comment>